<proteinExistence type="predicted"/>
<dbReference type="RefSeq" id="WP_103912762.1">
    <property type="nucleotide sequence ID" value="NZ_FNUS01000001.1"/>
</dbReference>
<evidence type="ECO:0000313" key="3">
    <source>
        <dbReference type="Proteomes" id="UP000236738"/>
    </source>
</evidence>
<feature type="transmembrane region" description="Helical" evidence="1">
    <location>
        <begin position="20"/>
        <end position="37"/>
    </location>
</feature>
<keyword evidence="1" id="KW-1133">Transmembrane helix</keyword>
<name>A0A1H5UF97_9FLAO</name>
<feature type="transmembrane region" description="Helical" evidence="1">
    <location>
        <begin position="52"/>
        <end position="74"/>
    </location>
</feature>
<organism evidence="2 3">
    <name type="scientific">Halpernia humi</name>
    <dbReference type="NCBI Taxonomy" id="493375"/>
    <lineage>
        <taxon>Bacteria</taxon>
        <taxon>Pseudomonadati</taxon>
        <taxon>Bacteroidota</taxon>
        <taxon>Flavobacteriia</taxon>
        <taxon>Flavobacteriales</taxon>
        <taxon>Weeksellaceae</taxon>
        <taxon>Chryseobacterium group</taxon>
        <taxon>Halpernia</taxon>
    </lineage>
</organism>
<keyword evidence="3" id="KW-1185">Reference proteome</keyword>
<protein>
    <submittedName>
        <fullName evidence="2">Uncharacterized protein</fullName>
    </submittedName>
</protein>
<feature type="transmembrane region" description="Helical" evidence="1">
    <location>
        <begin position="95"/>
        <end position="113"/>
    </location>
</feature>
<reference evidence="3" key="1">
    <citation type="submission" date="2016-10" db="EMBL/GenBank/DDBJ databases">
        <authorList>
            <person name="Varghese N."/>
            <person name="Submissions S."/>
        </authorList>
    </citation>
    <scope>NUCLEOTIDE SEQUENCE [LARGE SCALE GENOMIC DNA]</scope>
    <source>
        <strain evidence="3">DSM 21580</strain>
    </source>
</reference>
<dbReference type="AlphaFoldDB" id="A0A1H5UF97"/>
<keyword evidence="1" id="KW-0472">Membrane</keyword>
<gene>
    <name evidence="2" type="ORF">SAMN05421847_0774</name>
</gene>
<sequence length="161" mass="18430">MKNQQLEITPNAFFKTSRTLYFAILAGVAFVTVFFYMDLGKQEFKIDFKNNMFLLSIALGVLAILASNVMFKNLKDKISKNSDLRAKIGQLQTANLVRYAILEVPVFIIIFALSPDKSFFIIPVIILLYLLSLMPNKEKLEEDLNLTTEQKIQWNKGDEVI</sequence>
<feature type="transmembrane region" description="Helical" evidence="1">
    <location>
        <begin position="119"/>
        <end position="136"/>
    </location>
</feature>
<accession>A0A1H5UF97</accession>
<dbReference type="EMBL" id="FNUS01000001">
    <property type="protein sequence ID" value="SEF73686.1"/>
    <property type="molecule type" value="Genomic_DNA"/>
</dbReference>
<evidence type="ECO:0000313" key="2">
    <source>
        <dbReference type="EMBL" id="SEF73686.1"/>
    </source>
</evidence>
<dbReference type="Proteomes" id="UP000236738">
    <property type="component" value="Unassembled WGS sequence"/>
</dbReference>
<evidence type="ECO:0000256" key="1">
    <source>
        <dbReference type="SAM" id="Phobius"/>
    </source>
</evidence>
<keyword evidence="1" id="KW-0812">Transmembrane</keyword>